<feature type="domain" description="Cytochrome c" evidence="7">
    <location>
        <begin position="66"/>
        <end position="152"/>
    </location>
</feature>
<dbReference type="InterPro" id="IPR050597">
    <property type="entry name" value="Cytochrome_c_Oxidase_Subunit"/>
</dbReference>
<dbReference type="Pfam" id="PF00034">
    <property type="entry name" value="Cytochrom_C"/>
    <property type="match status" value="1"/>
</dbReference>
<proteinExistence type="predicted"/>
<evidence type="ECO:0000256" key="1">
    <source>
        <dbReference type="ARBA" id="ARBA00022448"/>
    </source>
</evidence>
<dbReference type="PANTHER" id="PTHR33751:SF9">
    <property type="entry name" value="CYTOCHROME C4"/>
    <property type="match status" value="1"/>
</dbReference>
<evidence type="ECO:0000256" key="6">
    <source>
        <dbReference type="PROSITE-ProRule" id="PRU00433"/>
    </source>
</evidence>
<sequence length="382" mass="40408">MHWRLILGLVGTALAAAALFAWSGVYSVAATSGHYPFFSTFLDFALRQSVATQARGIAAPPLDDPMMIRRGAGHYHGGCAPCHGAPGEARSPVSRGMLPEPPDLGPQIGEWTPAQLFWIVRHGIKYTGMPAWPAPQRADEVWDVVAFLLRLPGMDAAAYRRLALGETEAAVARADEELRLLLLTGPTGNGLAACARCHGRDGGGDGAFPRLQGQSAEYLAAALEAYARSTRPSGVMQPVAAALDPMQIRLLAAHYAGQQPTVPNPPEVAEEDLALGGRIARDGLPDRGVAACATCHGPGPGAPNLLYPRLSGQQAGYIATQLTLFMTGVRGPEAEGPRAGIMARALGVHRERLPARPSLWPLRPDEVRAVALWYAAQPAGAR</sequence>
<dbReference type="SUPFAM" id="SSF46626">
    <property type="entry name" value="Cytochrome c"/>
    <property type="match status" value="3"/>
</dbReference>
<dbReference type="Pfam" id="PF13442">
    <property type="entry name" value="Cytochrome_CBB3"/>
    <property type="match status" value="1"/>
</dbReference>
<gene>
    <name evidence="8" type="ORF">GXW71_14210</name>
</gene>
<keyword evidence="5 6" id="KW-0408">Iron</keyword>
<evidence type="ECO:0000313" key="8">
    <source>
        <dbReference type="EMBL" id="MBR0665512.1"/>
    </source>
</evidence>
<dbReference type="EMBL" id="JAAGBB010000015">
    <property type="protein sequence ID" value="MBR0665512.1"/>
    <property type="molecule type" value="Genomic_DNA"/>
</dbReference>
<evidence type="ECO:0000313" key="9">
    <source>
        <dbReference type="Proteomes" id="UP001196870"/>
    </source>
</evidence>
<dbReference type="Gene3D" id="1.10.760.10">
    <property type="entry name" value="Cytochrome c-like domain"/>
    <property type="match status" value="3"/>
</dbReference>
<evidence type="ECO:0000256" key="4">
    <source>
        <dbReference type="ARBA" id="ARBA00022982"/>
    </source>
</evidence>
<keyword evidence="3 6" id="KW-0479">Metal-binding</keyword>
<accession>A0ABS5EYZ1</accession>
<dbReference type="Proteomes" id="UP001196870">
    <property type="component" value="Unassembled WGS sequence"/>
</dbReference>
<evidence type="ECO:0000256" key="2">
    <source>
        <dbReference type="ARBA" id="ARBA00022617"/>
    </source>
</evidence>
<comment type="caution">
    <text evidence="8">The sequence shown here is derived from an EMBL/GenBank/DDBJ whole genome shotgun (WGS) entry which is preliminary data.</text>
</comment>
<dbReference type="RefSeq" id="WP_211853178.1">
    <property type="nucleotide sequence ID" value="NZ_JAAGBB010000015.1"/>
</dbReference>
<feature type="domain" description="Cytochrome c" evidence="7">
    <location>
        <begin position="271"/>
        <end position="378"/>
    </location>
</feature>
<keyword evidence="1" id="KW-0813">Transport</keyword>
<organism evidence="8 9">
    <name type="scientific">Plastoroseomonas hellenica</name>
    <dbReference type="NCBI Taxonomy" id="2687306"/>
    <lineage>
        <taxon>Bacteria</taxon>
        <taxon>Pseudomonadati</taxon>
        <taxon>Pseudomonadota</taxon>
        <taxon>Alphaproteobacteria</taxon>
        <taxon>Acetobacterales</taxon>
        <taxon>Acetobacteraceae</taxon>
        <taxon>Plastoroseomonas</taxon>
    </lineage>
</organism>
<keyword evidence="9" id="KW-1185">Reference proteome</keyword>
<reference evidence="9" key="1">
    <citation type="journal article" date="2021" name="Syst. Appl. Microbiol.">
        <title>Roseomonas hellenica sp. nov., isolated from roots of wild-growing Alkanna tinctoria.</title>
        <authorList>
            <person name="Rat A."/>
            <person name="Naranjo H.D."/>
            <person name="Lebbe L."/>
            <person name="Cnockaert M."/>
            <person name="Krigas N."/>
            <person name="Grigoriadou K."/>
            <person name="Maloupa E."/>
            <person name="Willems A."/>
        </authorList>
    </citation>
    <scope>NUCLEOTIDE SEQUENCE [LARGE SCALE GENOMIC DNA]</scope>
    <source>
        <strain evidence="9">LMG 31523</strain>
    </source>
</reference>
<keyword evidence="4" id="KW-0249">Electron transport</keyword>
<dbReference type="PROSITE" id="PS51007">
    <property type="entry name" value="CYTC"/>
    <property type="match status" value="3"/>
</dbReference>
<evidence type="ECO:0000256" key="5">
    <source>
        <dbReference type="ARBA" id="ARBA00023004"/>
    </source>
</evidence>
<dbReference type="InterPro" id="IPR009056">
    <property type="entry name" value="Cyt_c-like_dom"/>
</dbReference>
<evidence type="ECO:0000256" key="3">
    <source>
        <dbReference type="ARBA" id="ARBA00022723"/>
    </source>
</evidence>
<protein>
    <submittedName>
        <fullName evidence="8">Cytochrome C</fullName>
    </submittedName>
</protein>
<dbReference type="PANTHER" id="PTHR33751">
    <property type="entry name" value="CBB3-TYPE CYTOCHROME C OXIDASE SUBUNIT FIXP"/>
    <property type="match status" value="1"/>
</dbReference>
<keyword evidence="2 6" id="KW-0349">Heme</keyword>
<evidence type="ECO:0000259" key="7">
    <source>
        <dbReference type="PROSITE" id="PS51007"/>
    </source>
</evidence>
<name>A0ABS5EYZ1_9PROT</name>
<dbReference type="InterPro" id="IPR036909">
    <property type="entry name" value="Cyt_c-like_dom_sf"/>
</dbReference>
<feature type="domain" description="Cytochrome c" evidence="7">
    <location>
        <begin position="169"/>
        <end position="259"/>
    </location>
</feature>